<dbReference type="FunFam" id="3.40.50.300:FF:000011">
    <property type="entry name" value="Putative ABC transporter ATP-binding component"/>
    <property type="match status" value="1"/>
</dbReference>
<dbReference type="PANTHER" id="PTHR42855">
    <property type="entry name" value="ABC TRANSPORTER ATP-BINDING SUBUNIT"/>
    <property type="match status" value="1"/>
</dbReference>
<name>A0AAT9K0N7_SYNEL</name>
<keyword evidence="12" id="KW-0175">Coiled coil</keyword>
<evidence type="ECO:0000256" key="2">
    <source>
        <dbReference type="ARBA" id="ARBA00022490"/>
    </source>
</evidence>
<dbReference type="AlphaFoldDB" id="A0AAT9K0N7"/>
<evidence type="ECO:0000313" key="15">
    <source>
        <dbReference type="EMBL" id="QFZ93220.2"/>
    </source>
</evidence>
<keyword evidence="10" id="KW-0694">RNA-binding</keyword>
<evidence type="ECO:0000256" key="7">
    <source>
        <dbReference type="ARBA" id="ARBA00022801"/>
    </source>
</evidence>
<dbReference type="InterPro" id="IPR032524">
    <property type="entry name" value="ABC_tran_C"/>
</dbReference>
<evidence type="ECO:0000256" key="4">
    <source>
        <dbReference type="ARBA" id="ARBA00022730"/>
    </source>
</evidence>
<dbReference type="Pfam" id="PF16326">
    <property type="entry name" value="ABC_tran_CTD"/>
    <property type="match status" value="1"/>
</dbReference>
<dbReference type="InterPro" id="IPR027417">
    <property type="entry name" value="P-loop_NTPase"/>
</dbReference>
<accession>A0AAT9K0N7</accession>
<dbReference type="Pfam" id="PF12848">
    <property type="entry name" value="ABC_tran_Xtn"/>
    <property type="match status" value="1"/>
</dbReference>
<dbReference type="RefSeq" id="WP_341829604.1">
    <property type="nucleotide sequence ID" value="NZ_CP034671.2"/>
</dbReference>
<dbReference type="InterPro" id="IPR037118">
    <property type="entry name" value="Val-tRNA_synth_C_sf"/>
</dbReference>
<keyword evidence="9" id="KW-0810">Translation regulation</keyword>
<keyword evidence="5" id="KW-0677">Repeat</keyword>
<evidence type="ECO:0000256" key="9">
    <source>
        <dbReference type="ARBA" id="ARBA00022845"/>
    </source>
</evidence>
<dbReference type="PROSITE" id="PS50893">
    <property type="entry name" value="ABC_TRANSPORTER_2"/>
    <property type="match status" value="2"/>
</dbReference>
<dbReference type="Pfam" id="PF00005">
    <property type="entry name" value="ABC_tran"/>
    <property type="match status" value="2"/>
</dbReference>
<feature type="compositionally biased region" description="Low complexity" evidence="13">
    <location>
        <begin position="557"/>
        <end position="569"/>
    </location>
</feature>
<feature type="compositionally biased region" description="Polar residues" evidence="13">
    <location>
        <begin position="543"/>
        <end position="553"/>
    </location>
</feature>
<keyword evidence="2" id="KW-0963">Cytoplasm</keyword>
<evidence type="ECO:0000256" key="6">
    <source>
        <dbReference type="ARBA" id="ARBA00022741"/>
    </source>
</evidence>
<evidence type="ECO:0000256" key="5">
    <source>
        <dbReference type="ARBA" id="ARBA00022737"/>
    </source>
</evidence>
<keyword evidence="4" id="KW-0699">rRNA-binding</keyword>
<dbReference type="InterPro" id="IPR032781">
    <property type="entry name" value="ABC_tran_Xtn"/>
</dbReference>
<feature type="region of interest" description="Disordered" evidence="13">
    <location>
        <begin position="543"/>
        <end position="571"/>
    </location>
</feature>
<dbReference type="GO" id="GO:0005524">
    <property type="term" value="F:ATP binding"/>
    <property type="evidence" value="ECO:0007669"/>
    <property type="project" value="UniProtKB-KW"/>
</dbReference>
<gene>
    <name evidence="15" type="ORF">EKO22_13740</name>
</gene>
<evidence type="ECO:0000256" key="10">
    <source>
        <dbReference type="ARBA" id="ARBA00022884"/>
    </source>
</evidence>
<dbReference type="GO" id="GO:0006412">
    <property type="term" value="P:translation"/>
    <property type="evidence" value="ECO:0007669"/>
    <property type="project" value="UniProtKB-KW"/>
</dbReference>
<sequence length="641" mass="71651">MALMTLRNVSKDYGLKVLLQSASFSVSDRDRIGLIGRNGSGKSTLLRILAGLETADSGDIQRQSGLRTVYVPQDPQLDPERTVLEQVFADAGEQLQLVRDYEAISEQLATAQGETAEALMARLTSLSQQLDAQDAWGLETQAKIVLSRLGIHNFQQRVGDLSGGYRKRLGLASALLADPELLLLDEPTNHLDADSVEWLQSFLSKFRGALVLITHDRYFLDRVTNRILDLDRGELSAYDGNYAYYLQKKAEQEAAAASSAHKFQGVLRRELAWLQRGPKARSTKQKARIQRIEEMRSQEGRAAAGRVEIAAASQRLGKTVVRLENVSKRLGDRQLIQNFSYEVSPEERLGIIGPNGVGKSTLLNLMTGQLAPDEGNVVQGSTVCFGYVDQQAEGLELAAQKQQRPIDYLREEGEYLPLGNGEKLSASQLLERFLFPPAQQYAPIAALSGGEKRRLYLLRILMTAPNVLILDEPTNDLDIQTLAVLEEYLEDFPGTVIVISHDRYFLDRTVDSILAFEPTGELRHYPGNYSVYLEYQQKQANSTEIESLKQSKSNAERSSNQPSRSQQRRLSFKEKRELEQLELQIPVWEAEKAEIESKLYQDGSGGFSQLQALSEQLAELENRIETGTERWLELSEVASAS</sequence>
<evidence type="ECO:0000256" key="13">
    <source>
        <dbReference type="SAM" id="MobiDB-lite"/>
    </source>
</evidence>
<keyword evidence="7" id="KW-0378">Hydrolase</keyword>
<evidence type="ECO:0000256" key="3">
    <source>
        <dbReference type="ARBA" id="ARBA00022555"/>
    </source>
</evidence>
<dbReference type="GO" id="GO:0006417">
    <property type="term" value="P:regulation of translation"/>
    <property type="evidence" value="ECO:0007669"/>
    <property type="project" value="UniProtKB-KW"/>
</dbReference>
<dbReference type="InterPro" id="IPR051309">
    <property type="entry name" value="ABCF_ATPase"/>
</dbReference>
<dbReference type="EMBL" id="CP034671">
    <property type="protein sequence ID" value="QFZ93220.2"/>
    <property type="molecule type" value="Genomic_DNA"/>
</dbReference>
<keyword evidence="3" id="KW-0820">tRNA-binding</keyword>
<feature type="coiled-coil region" evidence="12">
    <location>
        <begin position="578"/>
        <end position="630"/>
    </location>
</feature>
<dbReference type="GO" id="GO:0000049">
    <property type="term" value="F:tRNA binding"/>
    <property type="evidence" value="ECO:0007669"/>
    <property type="project" value="UniProtKB-KW"/>
</dbReference>
<dbReference type="SUPFAM" id="SSF52540">
    <property type="entry name" value="P-loop containing nucleoside triphosphate hydrolases"/>
    <property type="match status" value="2"/>
</dbReference>
<dbReference type="GO" id="GO:0019843">
    <property type="term" value="F:rRNA binding"/>
    <property type="evidence" value="ECO:0007669"/>
    <property type="project" value="UniProtKB-KW"/>
</dbReference>
<proteinExistence type="inferred from homology"/>
<comment type="similarity">
    <text evidence="1">Belongs to the ABC transporter superfamily. ABCF family. Translational throttle EttA subfamily.</text>
</comment>
<evidence type="ECO:0000259" key="14">
    <source>
        <dbReference type="PROSITE" id="PS50893"/>
    </source>
</evidence>
<evidence type="ECO:0000256" key="8">
    <source>
        <dbReference type="ARBA" id="ARBA00022840"/>
    </source>
</evidence>
<dbReference type="Gene3D" id="1.10.287.380">
    <property type="entry name" value="Valyl-tRNA synthetase, C-terminal domain"/>
    <property type="match status" value="1"/>
</dbReference>
<dbReference type="Gene3D" id="3.40.50.300">
    <property type="entry name" value="P-loop containing nucleotide triphosphate hydrolases"/>
    <property type="match status" value="2"/>
</dbReference>
<dbReference type="FunFam" id="3.40.50.300:FF:000183">
    <property type="entry name" value="ABC transporter ATP-binding protein yjjK"/>
    <property type="match status" value="1"/>
</dbReference>
<dbReference type="PANTHER" id="PTHR42855:SF1">
    <property type="entry name" value="ABC TRANSPORTER DOMAIN-CONTAINING PROTEIN"/>
    <property type="match status" value="1"/>
</dbReference>
<keyword evidence="11" id="KW-0648">Protein biosynthesis</keyword>
<reference evidence="15" key="1">
    <citation type="submission" date="2024-01" db="EMBL/GenBank/DDBJ databases">
        <title>Synechococcus elongatus PCC 11802, a close yet different native of Synechococcus elongatus PCC 11801.</title>
        <authorList>
            <person name="Jaiswal D."/>
            <person name="Sengupta A."/>
            <person name="Sengupta S."/>
            <person name="Pakrasi H.B."/>
            <person name="Wangikar P."/>
        </authorList>
    </citation>
    <scope>NUCLEOTIDE SEQUENCE</scope>
    <source>
        <strain evidence="15">PCC 11802</strain>
    </source>
</reference>
<dbReference type="GO" id="GO:0016887">
    <property type="term" value="F:ATP hydrolysis activity"/>
    <property type="evidence" value="ECO:0007669"/>
    <property type="project" value="InterPro"/>
</dbReference>
<organism evidence="15">
    <name type="scientific">Synechococcus elongatus PCC 11802</name>
    <dbReference type="NCBI Taxonomy" id="2283154"/>
    <lineage>
        <taxon>Bacteria</taxon>
        <taxon>Bacillati</taxon>
        <taxon>Cyanobacteriota</taxon>
        <taxon>Cyanophyceae</taxon>
        <taxon>Synechococcales</taxon>
        <taxon>Synechococcaceae</taxon>
        <taxon>Synechococcus</taxon>
    </lineage>
</organism>
<evidence type="ECO:0000256" key="11">
    <source>
        <dbReference type="ARBA" id="ARBA00022917"/>
    </source>
</evidence>
<feature type="domain" description="ABC transporter" evidence="14">
    <location>
        <begin position="321"/>
        <end position="543"/>
    </location>
</feature>
<dbReference type="SMART" id="SM00382">
    <property type="entry name" value="AAA"/>
    <property type="match status" value="2"/>
</dbReference>
<evidence type="ECO:0000256" key="12">
    <source>
        <dbReference type="SAM" id="Coils"/>
    </source>
</evidence>
<dbReference type="GO" id="GO:0003677">
    <property type="term" value="F:DNA binding"/>
    <property type="evidence" value="ECO:0007669"/>
    <property type="project" value="InterPro"/>
</dbReference>
<protein>
    <submittedName>
        <fullName evidence="15">ABC-F family ATP-binding cassette domain-containing protein</fullName>
    </submittedName>
</protein>
<keyword evidence="8 15" id="KW-0067">ATP-binding</keyword>
<dbReference type="CDD" id="cd03221">
    <property type="entry name" value="ABCF_EF-3"/>
    <property type="match status" value="2"/>
</dbReference>
<dbReference type="InterPro" id="IPR003439">
    <property type="entry name" value="ABC_transporter-like_ATP-bd"/>
</dbReference>
<keyword evidence="6" id="KW-0547">Nucleotide-binding</keyword>
<dbReference type="InterPro" id="IPR003593">
    <property type="entry name" value="AAA+_ATPase"/>
</dbReference>
<feature type="domain" description="ABC transporter" evidence="14">
    <location>
        <begin position="4"/>
        <end position="257"/>
    </location>
</feature>
<evidence type="ECO:0000256" key="1">
    <source>
        <dbReference type="ARBA" id="ARBA00005868"/>
    </source>
</evidence>